<dbReference type="RefSeq" id="WP_012486291.1">
    <property type="nucleotide sequence ID" value="NC_010995.1"/>
</dbReference>
<dbReference type="EMBL" id="CP000934">
    <property type="protein sequence ID" value="ACE82803.1"/>
    <property type="molecule type" value="Genomic_DNA"/>
</dbReference>
<dbReference type="PANTHER" id="PTHR36836:SF1">
    <property type="entry name" value="COLANIC ACID BIOSYNTHESIS PROTEIN WCAK"/>
    <property type="match status" value="1"/>
</dbReference>
<dbReference type="HOGENOM" id="CLU_614874_0_0_6"/>
<organism evidence="2 3">
    <name type="scientific">Cellvibrio japonicus (strain Ueda107)</name>
    <name type="common">Pseudomonas fluorescens subsp. cellulosa</name>
    <dbReference type="NCBI Taxonomy" id="498211"/>
    <lineage>
        <taxon>Bacteria</taxon>
        <taxon>Pseudomonadati</taxon>
        <taxon>Pseudomonadota</taxon>
        <taxon>Gammaproteobacteria</taxon>
        <taxon>Cellvibrionales</taxon>
        <taxon>Cellvibrionaceae</taxon>
        <taxon>Cellvibrio</taxon>
    </lineage>
</organism>
<dbReference type="PANTHER" id="PTHR36836">
    <property type="entry name" value="COLANIC ACID BIOSYNTHESIS PROTEIN WCAK"/>
    <property type="match status" value="1"/>
</dbReference>
<sequence length="402" mass="44193">MGNFAVKRSFAVSVGYALSNLRAREQASKSRALIIPPAIPGSLGDAAMISASTRWLRDSGAAQVDLLYGDQWDLDERIDQRIAAERFFYKQSLLQQALLIARLPAYSALYFIGADVIDGAYNPQSVCARLSLLAEAATLGKKATLLGASYNKHPEASTRSMLRALPESVTLCARDPVSRQRLEEALDRPIRQVADLAFLLTPRTDHPVAMRALAWIRARRQAGDRVIGLNANYLHAEKDPGLINALKIFVGALMREPVSLVLIPHDTRSSMPDEKLLAQAVADVPDDVRKRVYSLPPLSPGIVRAVVPELDFLATGRMHTAILALSGGTPAFCFAYQDKFEGLLQHFDLVDAGLLSSPRELADQPLMVVEKLLNSLLLQTQWRQQIQARLPAVIALAQRNFD</sequence>
<dbReference type="OrthoDB" id="1814359at2"/>
<feature type="domain" description="Polysaccharide pyruvyl transferase" evidence="1">
    <location>
        <begin position="43"/>
        <end position="337"/>
    </location>
</feature>
<dbReference type="InterPro" id="IPR007345">
    <property type="entry name" value="Polysacch_pyruvyl_Trfase"/>
</dbReference>
<keyword evidence="3" id="KW-1185">Reference proteome</keyword>
<proteinExistence type="predicted"/>
<dbReference type="Pfam" id="PF04230">
    <property type="entry name" value="PS_pyruv_trans"/>
    <property type="match status" value="1"/>
</dbReference>
<evidence type="ECO:0000313" key="2">
    <source>
        <dbReference type="EMBL" id="ACE82803.1"/>
    </source>
</evidence>
<dbReference type="AlphaFoldDB" id="B3PJK6"/>
<protein>
    <recommendedName>
        <fullName evidence="1">Polysaccharide pyruvyl transferase domain-containing protein</fullName>
    </recommendedName>
</protein>
<reference evidence="2 3" key="1">
    <citation type="journal article" date="2008" name="J. Bacteriol.">
        <title>Insights into plant cell wall degradation from the genome sequence of the soil bacterium Cellvibrio japonicus.</title>
        <authorList>
            <person name="Deboy R.T."/>
            <person name="Mongodin E.F."/>
            <person name="Fouts D.E."/>
            <person name="Tailford L.E."/>
            <person name="Khouri H."/>
            <person name="Emerson J.B."/>
            <person name="Mohamoud Y."/>
            <person name="Watkins K."/>
            <person name="Henrissat B."/>
            <person name="Gilbert H.J."/>
            <person name="Nelson K.E."/>
        </authorList>
    </citation>
    <scope>NUCLEOTIDE SEQUENCE [LARGE SCALE GENOMIC DNA]</scope>
    <source>
        <strain evidence="2 3">Ueda107</strain>
    </source>
</reference>
<dbReference type="Proteomes" id="UP000001036">
    <property type="component" value="Chromosome"/>
</dbReference>
<dbReference type="STRING" id="498211.CJA_0612"/>
<gene>
    <name evidence="2" type="ordered locus">CJA_0612</name>
</gene>
<accession>B3PJK6</accession>
<dbReference type="eggNOG" id="COG2327">
    <property type="taxonomic scope" value="Bacteria"/>
</dbReference>
<evidence type="ECO:0000259" key="1">
    <source>
        <dbReference type="Pfam" id="PF04230"/>
    </source>
</evidence>
<name>B3PJK6_CELJU</name>
<evidence type="ECO:0000313" key="3">
    <source>
        <dbReference type="Proteomes" id="UP000001036"/>
    </source>
</evidence>
<dbReference type="KEGG" id="cja:CJA_0612"/>